<comment type="caution">
    <text evidence="1">The sequence shown here is derived from an EMBL/GenBank/DDBJ whole genome shotgun (WGS) entry which is preliminary data.</text>
</comment>
<protein>
    <submittedName>
        <fullName evidence="1">Uncharacterized protein</fullName>
    </submittedName>
</protein>
<dbReference type="EMBL" id="JACOFW010000003">
    <property type="protein sequence ID" value="MBC3806608.1"/>
    <property type="molecule type" value="Genomic_DNA"/>
</dbReference>
<name>A0ABR6X1S5_9BURK</name>
<sequence>MSLFQKDVLFLSSKKALLETFGADISADQLRQELCSKILDVSFSSNTAAHRCVVFALPKRVDKNLASQTPFEELAFFGDSQHCLDLALACAKQAEKIIVIGTRSRENVARMTQHYVHRLYGPKAPSLKRLDI</sequence>
<accession>A0ABR6X1S5</accession>
<dbReference type="Proteomes" id="UP000648257">
    <property type="component" value="Unassembled WGS sequence"/>
</dbReference>
<evidence type="ECO:0000313" key="1">
    <source>
        <dbReference type="EMBL" id="MBC3806608.1"/>
    </source>
</evidence>
<organism evidence="1 2">
    <name type="scientific">Undibacterium seohonense</name>
    <dbReference type="NCBI Taxonomy" id="1344950"/>
    <lineage>
        <taxon>Bacteria</taxon>
        <taxon>Pseudomonadati</taxon>
        <taxon>Pseudomonadota</taxon>
        <taxon>Betaproteobacteria</taxon>
        <taxon>Burkholderiales</taxon>
        <taxon>Oxalobacteraceae</taxon>
        <taxon>Undibacterium</taxon>
    </lineage>
</organism>
<reference evidence="1 2" key="1">
    <citation type="submission" date="2020-08" db="EMBL/GenBank/DDBJ databases">
        <title>Novel species isolated from subtropical streams in China.</title>
        <authorList>
            <person name="Lu H."/>
        </authorList>
    </citation>
    <scope>NUCLEOTIDE SEQUENCE [LARGE SCALE GENOMIC DNA]</scope>
    <source>
        <strain evidence="1 2">KACC 16656</strain>
    </source>
</reference>
<keyword evidence="2" id="KW-1185">Reference proteome</keyword>
<evidence type="ECO:0000313" key="2">
    <source>
        <dbReference type="Proteomes" id="UP000648257"/>
    </source>
</evidence>
<gene>
    <name evidence="1" type="ORF">H8K52_04515</name>
</gene>
<dbReference type="RefSeq" id="WP_186921690.1">
    <property type="nucleotide sequence ID" value="NZ_JACOFW010000003.1"/>
</dbReference>
<proteinExistence type="predicted"/>